<dbReference type="InParanoid" id="H0EGM7"/>
<keyword evidence="2" id="KW-1185">Reference proteome</keyword>
<reference evidence="1 2" key="1">
    <citation type="journal article" date="2012" name="Eukaryot. Cell">
        <title>Genome sequence of the fungus Glarea lozoyensis: the first genome sequence of a species from the Helotiaceae family.</title>
        <authorList>
            <person name="Youssar L."/>
            <person name="Gruening B.A."/>
            <person name="Erxleben A."/>
            <person name="Guenther S."/>
            <person name="Huettel W."/>
        </authorList>
    </citation>
    <scope>NUCLEOTIDE SEQUENCE [LARGE SCALE GENOMIC DNA]</scope>
    <source>
        <strain evidence="2">ATCC 74030 / MF5533</strain>
    </source>
</reference>
<name>H0EGM7_GLAL7</name>
<proteinExistence type="predicted"/>
<accession>H0EGM7</accession>
<dbReference type="AlphaFoldDB" id="H0EGM7"/>
<dbReference type="EMBL" id="AGUE01000028">
    <property type="protein sequence ID" value="EHL02301.1"/>
    <property type="molecule type" value="Genomic_DNA"/>
</dbReference>
<dbReference type="Proteomes" id="UP000005446">
    <property type="component" value="Unassembled WGS sequence"/>
</dbReference>
<evidence type="ECO:0000313" key="2">
    <source>
        <dbReference type="Proteomes" id="UP000005446"/>
    </source>
</evidence>
<dbReference type="HOGENOM" id="CLU_2264044_0_0_1"/>
<organism evidence="1 2">
    <name type="scientific">Glarea lozoyensis (strain ATCC 74030 / MF5533)</name>
    <dbReference type="NCBI Taxonomy" id="1104152"/>
    <lineage>
        <taxon>Eukaryota</taxon>
        <taxon>Fungi</taxon>
        <taxon>Dikarya</taxon>
        <taxon>Ascomycota</taxon>
        <taxon>Pezizomycotina</taxon>
        <taxon>Leotiomycetes</taxon>
        <taxon>Helotiales</taxon>
        <taxon>Helotiaceae</taxon>
        <taxon>Glarea</taxon>
    </lineage>
</organism>
<sequence length="103" mass="11444">MIDNYIPKKTINSELLASAFRPLLRPIPTRTPFGYRALESPLTVALYYIWPPIEICLRILTGVQHGEENTKAAGTAAGYFSIRGNVGETTPIQTIMIFLCGFI</sequence>
<evidence type="ECO:0000313" key="1">
    <source>
        <dbReference type="EMBL" id="EHL02301.1"/>
    </source>
</evidence>
<protein>
    <submittedName>
        <fullName evidence="1">Uncharacterized protein</fullName>
    </submittedName>
</protein>
<comment type="caution">
    <text evidence="1">The sequence shown here is derived from an EMBL/GenBank/DDBJ whole genome shotgun (WGS) entry which is preliminary data.</text>
</comment>
<gene>
    <name evidence="1" type="ORF">M7I_1644</name>
</gene>